<sequence>MDLVPSSPSRFFWPSVRLSSLWPPPCSPFVSLTAISTILFLLMPNDLLINSPSGKNNAPSDHFSAGESVQRALAEPKSSYKWISPSIIPAGDEFSCGGGPFSFMAASLISISCHRDQIHLCCEHHDVCYDQRNISQSRCDDTFCACLDRIQSSAYCENIAHSGLCLATRAFGHLFHWTSYCASPECATTVVQQMARNTVENNSSDVPAGHCGKTAKCAENLSIKNFVLRSFWMDLSQFCLEAFHEFLLPEALTNSNGTVAYGAGGGGGEAAILMKYRRISRILPNGSGAFCSLSGRNHSAAIRAKSDKFRIDLFKAGFPECSNSNF</sequence>
<keyword evidence="1" id="KW-1185">Reference proteome</keyword>
<dbReference type="WBParaSite" id="Gr19_v10_g10665.t1">
    <property type="protein sequence ID" value="Gr19_v10_g10665.t1"/>
    <property type="gene ID" value="Gr19_v10_g10665"/>
</dbReference>
<dbReference type="PANTHER" id="PTHR34228">
    <property type="entry name" value="PROTEIN CBG09474-RELATED"/>
    <property type="match status" value="1"/>
</dbReference>
<dbReference type="AlphaFoldDB" id="A0A914GRM0"/>
<accession>A0A914GRM0</accession>
<dbReference type="SUPFAM" id="SSF48619">
    <property type="entry name" value="Phospholipase A2, PLA2"/>
    <property type="match status" value="1"/>
</dbReference>
<evidence type="ECO:0000313" key="1">
    <source>
        <dbReference type="Proteomes" id="UP000887572"/>
    </source>
</evidence>
<dbReference type="GO" id="GO:0050482">
    <property type="term" value="P:arachidonate secretion"/>
    <property type="evidence" value="ECO:0007669"/>
    <property type="project" value="InterPro"/>
</dbReference>
<dbReference type="InterPro" id="IPR036444">
    <property type="entry name" value="PLipase_A2_dom_sf"/>
</dbReference>
<dbReference type="GO" id="GO:0004623">
    <property type="term" value="F:phospholipase A2 activity"/>
    <property type="evidence" value="ECO:0007669"/>
    <property type="project" value="InterPro"/>
</dbReference>
<evidence type="ECO:0000313" key="2">
    <source>
        <dbReference type="WBParaSite" id="Gr19_v10_g10665.t1"/>
    </source>
</evidence>
<organism evidence="1 2">
    <name type="scientific">Globodera rostochiensis</name>
    <name type="common">Golden nematode worm</name>
    <name type="synonym">Heterodera rostochiensis</name>
    <dbReference type="NCBI Taxonomy" id="31243"/>
    <lineage>
        <taxon>Eukaryota</taxon>
        <taxon>Metazoa</taxon>
        <taxon>Ecdysozoa</taxon>
        <taxon>Nematoda</taxon>
        <taxon>Chromadorea</taxon>
        <taxon>Rhabditida</taxon>
        <taxon>Tylenchina</taxon>
        <taxon>Tylenchomorpha</taxon>
        <taxon>Tylenchoidea</taxon>
        <taxon>Heteroderidae</taxon>
        <taxon>Heteroderinae</taxon>
        <taxon>Globodera</taxon>
    </lineage>
</organism>
<protein>
    <submittedName>
        <fullName evidence="2">Phospholipase A(2)</fullName>
    </submittedName>
</protein>
<dbReference type="Proteomes" id="UP000887572">
    <property type="component" value="Unplaced"/>
</dbReference>
<proteinExistence type="predicted"/>
<name>A0A914GRM0_GLORO</name>
<dbReference type="GO" id="GO:0006644">
    <property type="term" value="P:phospholipid metabolic process"/>
    <property type="evidence" value="ECO:0007669"/>
    <property type="project" value="InterPro"/>
</dbReference>
<reference evidence="2" key="1">
    <citation type="submission" date="2022-11" db="UniProtKB">
        <authorList>
            <consortium name="WormBaseParasite"/>
        </authorList>
    </citation>
    <scope>IDENTIFICATION</scope>
</reference>
<dbReference type="InterPro" id="IPR053322">
    <property type="entry name" value="PLA2-like"/>
</dbReference>